<evidence type="ECO:0000313" key="2">
    <source>
        <dbReference type="EnsemblMetazoa" id="XP_011673670"/>
    </source>
</evidence>
<dbReference type="OMA" id="YIAFIFC"/>
<dbReference type="GeneID" id="105442801"/>
<name>A0A7M7HKS7_STRPU</name>
<reference evidence="2" key="2">
    <citation type="submission" date="2021-01" db="UniProtKB">
        <authorList>
            <consortium name="EnsemblMetazoa"/>
        </authorList>
    </citation>
    <scope>IDENTIFICATION</scope>
</reference>
<accession>A0A7M7HKS7</accession>
<feature type="transmembrane region" description="Helical" evidence="1">
    <location>
        <begin position="95"/>
        <end position="113"/>
    </location>
</feature>
<keyword evidence="3" id="KW-1185">Reference proteome</keyword>
<dbReference type="Proteomes" id="UP000007110">
    <property type="component" value="Unassembled WGS sequence"/>
</dbReference>
<dbReference type="EnsemblMetazoa" id="XM_011675368">
    <property type="protein sequence ID" value="XP_011673670"/>
    <property type="gene ID" value="LOC105442801"/>
</dbReference>
<dbReference type="RefSeq" id="XP_011673670.1">
    <property type="nucleotide sequence ID" value="XM_011675368.2"/>
</dbReference>
<dbReference type="InParanoid" id="A0A7M7HKS7"/>
<reference evidence="3" key="1">
    <citation type="submission" date="2015-02" db="EMBL/GenBank/DDBJ databases">
        <title>Genome sequencing for Strongylocentrotus purpuratus.</title>
        <authorList>
            <person name="Murali S."/>
            <person name="Liu Y."/>
            <person name="Vee V."/>
            <person name="English A."/>
            <person name="Wang M."/>
            <person name="Skinner E."/>
            <person name="Han Y."/>
            <person name="Muzny D.M."/>
            <person name="Worley K.C."/>
            <person name="Gibbs R.A."/>
        </authorList>
    </citation>
    <scope>NUCLEOTIDE SEQUENCE</scope>
</reference>
<feature type="transmembrane region" description="Helical" evidence="1">
    <location>
        <begin position="175"/>
        <end position="208"/>
    </location>
</feature>
<keyword evidence="1" id="KW-0812">Transmembrane</keyword>
<dbReference type="AlphaFoldDB" id="A0A7M7HKS7"/>
<dbReference type="OrthoDB" id="10287603at2759"/>
<protein>
    <submittedName>
        <fullName evidence="2">Uncharacterized protein</fullName>
    </submittedName>
</protein>
<feature type="transmembrane region" description="Helical" evidence="1">
    <location>
        <begin position="125"/>
        <end position="145"/>
    </location>
</feature>
<feature type="transmembrane region" description="Helical" evidence="1">
    <location>
        <begin position="69"/>
        <end position="89"/>
    </location>
</feature>
<organism evidence="2 3">
    <name type="scientific">Strongylocentrotus purpuratus</name>
    <name type="common">Purple sea urchin</name>
    <dbReference type="NCBI Taxonomy" id="7668"/>
    <lineage>
        <taxon>Eukaryota</taxon>
        <taxon>Metazoa</taxon>
        <taxon>Echinodermata</taxon>
        <taxon>Eleutherozoa</taxon>
        <taxon>Echinozoa</taxon>
        <taxon>Echinoidea</taxon>
        <taxon>Euechinoidea</taxon>
        <taxon>Echinacea</taxon>
        <taxon>Camarodonta</taxon>
        <taxon>Echinidea</taxon>
        <taxon>Strongylocentrotidae</taxon>
        <taxon>Strongylocentrotus</taxon>
    </lineage>
</organism>
<evidence type="ECO:0000256" key="1">
    <source>
        <dbReference type="SAM" id="Phobius"/>
    </source>
</evidence>
<sequence length="232" mass="25440">MLTDRNIPVSADEVSLYGSDGGVTIITNDTSKFVIYNLNKPSKNKCCPCPRVFLDYSRMSGRLTGSLQLMWSMGIITLSCVMLILHGAIEAFCVNMSIGVLVFTCGTIGILSFDMSKIIIGSYMILSLLSFCTMAYTITLGAYVAQLINWTNSCRGIVYIYYPCDPSEIDESQLLAIGICLIVFACLEALTAYIAFIFCCVGVCSTCCSIHCSRCRKRSTRLSQALSNENNI</sequence>
<evidence type="ECO:0000313" key="3">
    <source>
        <dbReference type="Proteomes" id="UP000007110"/>
    </source>
</evidence>
<keyword evidence="1" id="KW-0472">Membrane</keyword>
<proteinExistence type="predicted"/>
<dbReference type="KEGG" id="spu:105442801"/>
<keyword evidence="1" id="KW-1133">Transmembrane helix</keyword>